<name>A0A850EQS2_9BACL</name>
<accession>A0A850EQS2</accession>
<dbReference type="GO" id="GO:0016791">
    <property type="term" value="F:phosphatase activity"/>
    <property type="evidence" value="ECO:0007669"/>
    <property type="project" value="TreeGrafter"/>
</dbReference>
<dbReference type="SMART" id="SM00855">
    <property type="entry name" value="PGAM"/>
    <property type="match status" value="1"/>
</dbReference>
<keyword evidence="4" id="KW-1185">Reference proteome</keyword>
<comment type="caution">
    <text evidence="3">The sequence shown here is derived from an EMBL/GenBank/DDBJ whole genome shotgun (WGS) entry which is preliminary data.</text>
</comment>
<dbReference type="AlphaFoldDB" id="A0A850EQS2"/>
<organism evidence="3 4">
    <name type="scientific">Paenibacillus agri</name>
    <dbReference type="NCBI Taxonomy" id="2744309"/>
    <lineage>
        <taxon>Bacteria</taxon>
        <taxon>Bacillati</taxon>
        <taxon>Bacillota</taxon>
        <taxon>Bacilli</taxon>
        <taxon>Bacillales</taxon>
        <taxon>Paenibacillaceae</taxon>
        <taxon>Paenibacillus</taxon>
    </lineage>
</organism>
<feature type="active site" description="Tele-phosphohistidine intermediate" evidence="1">
    <location>
        <position position="10"/>
    </location>
</feature>
<dbReference type="InterPro" id="IPR050275">
    <property type="entry name" value="PGM_Phosphatase"/>
</dbReference>
<evidence type="ECO:0000313" key="3">
    <source>
        <dbReference type="EMBL" id="NUU63583.1"/>
    </source>
</evidence>
<dbReference type="GO" id="GO:0005737">
    <property type="term" value="C:cytoplasm"/>
    <property type="evidence" value="ECO:0007669"/>
    <property type="project" value="TreeGrafter"/>
</dbReference>
<dbReference type="Gene3D" id="3.40.50.1240">
    <property type="entry name" value="Phosphoglycerate mutase-like"/>
    <property type="match status" value="1"/>
</dbReference>
<dbReference type="RefSeq" id="WP_175373970.1">
    <property type="nucleotide sequence ID" value="NZ_JABWCS010000219.1"/>
</dbReference>
<feature type="binding site" evidence="2">
    <location>
        <begin position="9"/>
        <end position="16"/>
    </location>
    <ligand>
        <name>substrate</name>
    </ligand>
</feature>
<sequence>MTTTIGLIRHGSTFWNKEGRVQGITDNPLDEEGLEQAEAIAERLSGETWDYLYSSDLLRARQTAEAISRRLGMEIAGLVPGMREMDGGLIEGTNEQERVDRWGKDWKALDLGLENPDFAQQRGRQAIEELAERHPGKNVLIVSHGALLRHTLRGLIPGLDVNDLLKNTSITRVVKTDGIWSCELYNCIEHLSG</sequence>
<evidence type="ECO:0000256" key="1">
    <source>
        <dbReference type="PIRSR" id="PIRSR613078-1"/>
    </source>
</evidence>
<dbReference type="SUPFAM" id="SSF53254">
    <property type="entry name" value="Phosphoglycerate mutase-like"/>
    <property type="match status" value="1"/>
</dbReference>
<evidence type="ECO:0000256" key="2">
    <source>
        <dbReference type="PIRSR" id="PIRSR613078-2"/>
    </source>
</evidence>
<dbReference type="PANTHER" id="PTHR48100">
    <property type="entry name" value="BROAD-SPECIFICITY PHOSPHATASE YOR283W-RELATED"/>
    <property type="match status" value="1"/>
</dbReference>
<feature type="active site" description="Proton donor/acceptor" evidence="1">
    <location>
        <position position="84"/>
    </location>
</feature>
<gene>
    <name evidence="3" type="ORF">HPT30_24785</name>
</gene>
<protein>
    <submittedName>
        <fullName evidence="3">Histidine phosphatase family protein</fullName>
    </submittedName>
</protein>
<dbReference type="CDD" id="cd07067">
    <property type="entry name" value="HP_PGM_like"/>
    <property type="match status" value="1"/>
</dbReference>
<evidence type="ECO:0000313" key="4">
    <source>
        <dbReference type="Proteomes" id="UP000564806"/>
    </source>
</evidence>
<dbReference type="Pfam" id="PF00300">
    <property type="entry name" value="His_Phos_1"/>
    <property type="match status" value="1"/>
</dbReference>
<feature type="binding site" evidence="2">
    <location>
        <position position="59"/>
    </location>
    <ligand>
        <name>substrate</name>
    </ligand>
</feature>
<dbReference type="PANTHER" id="PTHR48100:SF1">
    <property type="entry name" value="HISTIDINE PHOSPHATASE FAMILY PROTEIN-RELATED"/>
    <property type="match status" value="1"/>
</dbReference>
<proteinExistence type="predicted"/>
<reference evidence="3" key="1">
    <citation type="submission" date="2020-06" db="EMBL/GenBank/DDBJ databases">
        <title>Paenibacillus sp. nov., isolated from soil.</title>
        <authorList>
            <person name="Seo Y.L."/>
        </authorList>
    </citation>
    <scope>NUCLEOTIDE SEQUENCE [LARGE SCALE GENOMIC DNA]</scope>
    <source>
        <strain evidence="3">JW14</strain>
    </source>
</reference>
<dbReference type="InterPro" id="IPR013078">
    <property type="entry name" value="His_Pase_superF_clade-1"/>
</dbReference>
<dbReference type="EMBL" id="JABWCS010000219">
    <property type="protein sequence ID" value="NUU63583.1"/>
    <property type="molecule type" value="Genomic_DNA"/>
</dbReference>
<dbReference type="InterPro" id="IPR029033">
    <property type="entry name" value="His_PPase_superfam"/>
</dbReference>
<dbReference type="Proteomes" id="UP000564806">
    <property type="component" value="Unassembled WGS sequence"/>
</dbReference>